<keyword evidence="2" id="KW-1185">Reference proteome</keyword>
<evidence type="ECO:0000313" key="1">
    <source>
        <dbReference type="EMBL" id="NGO15010.1"/>
    </source>
</evidence>
<dbReference type="InterPro" id="IPR019546">
    <property type="entry name" value="TAT_signal_bac_arc"/>
</dbReference>
<organism evidence="1 2">
    <name type="scientific">Streptomyces scabichelini</name>
    <dbReference type="NCBI Taxonomy" id="2711217"/>
    <lineage>
        <taxon>Bacteria</taxon>
        <taxon>Bacillati</taxon>
        <taxon>Actinomycetota</taxon>
        <taxon>Actinomycetes</taxon>
        <taxon>Kitasatosporales</taxon>
        <taxon>Streptomycetaceae</taxon>
        <taxon>Streptomyces</taxon>
    </lineage>
</organism>
<dbReference type="PROSITE" id="PS51257">
    <property type="entry name" value="PROKAR_LIPOPROTEIN"/>
    <property type="match status" value="1"/>
</dbReference>
<dbReference type="InterPro" id="IPR006311">
    <property type="entry name" value="TAT_signal"/>
</dbReference>
<reference evidence="1 2" key="1">
    <citation type="submission" date="2020-02" db="EMBL/GenBank/DDBJ databases">
        <title>Whole-genome analyses of novel actinobacteria.</title>
        <authorList>
            <person name="Sahin N."/>
            <person name="Gencbay T."/>
        </authorList>
    </citation>
    <scope>NUCLEOTIDE SEQUENCE [LARGE SCALE GENOMIC DNA]</scope>
    <source>
        <strain evidence="1 2">HC44</strain>
    </source>
</reference>
<dbReference type="Proteomes" id="UP000472335">
    <property type="component" value="Unassembled WGS sequence"/>
</dbReference>
<dbReference type="EMBL" id="JAAKZY010000314">
    <property type="protein sequence ID" value="NGO15010.1"/>
    <property type="molecule type" value="Genomic_DNA"/>
</dbReference>
<feature type="non-terminal residue" evidence="1">
    <location>
        <position position="28"/>
    </location>
</feature>
<name>A0A6G4VMJ8_9ACTN</name>
<dbReference type="NCBIfam" id="TIGR01409">
    <property type="entry name" value="TAT_signal_seq"/>
    <property type="match status" value="1"/>
</dbReference>
<proteinExistence type="predicted"/>
<gene>
    <name evidence="1" type="ORF">G5C60_47340</name>
</gene>
<dbReference type="AlphaFoldDB" id="A0A6G4VMJ8"/>
<accession>A0A6G4VMJ8</accession>
<comment type="caution">
    <text evidence="1">The sequence shown here is derived from an EMBL/GenBank/DDBJ whole genome shotgun (WGS) entry which is preliminary data.</text>
</comment>
<dbReference type="PROSITE" id="PS51318">
    <property type="entry name" value="TAT"/>
    <property type="match status" value="1"/>
</dbReference>
<sequence>MSRRRFLAASGAVSLGAALAACSGDSDS</sequence>
<evidence type="ECO:0000313" key="2">
    <source>
        <dbReference type="Proteomes" id="UP000472335"/>
    </source>
</evidence>
<protein>
    <submittedName>
        <fullName evidence="1">Twin-arginine translocation signal domain-containing protein</fullName>
    </submittedName>
</protein>